<accession>A0A183U6M4</accession>
<evidence type="ECO:0000256" key="1">
    <source>
        <dbReference type="RuleBase" id="RU366068"/>
    </source>
</evidence>
<keyword evidence="1" id="KW-0560">Oxidoreductase</keyword>
<gene>
    <name evidence="2" type="ORF">TCNE_LOCUS4144</name>
</gene>
<dbReference type="Proteomes" id="UP000050794">
    <property type="component" value="Unassembled WGS sequence"/>
</dbReference>
<keyword evidence="1" id="KW-0274">FAD</keyword>
<comment type="function">
    <text evidence="1">Accepts electrons from ETF and reduces ubiquinone.</text>
</comment>
<keyword evidence="1" id="KW-0285">Flavoprotein</keyword>
<evidence type="ECO:0000313" key="4">
    <source>
        <dbReference type="WBParaSite" id="TCNE_0000414401-mRNA-1"/>
    </source>
</evidence>
<dbReference type="GO" id="GO:0004174">
    <property type="term" value="F:electron-transferring-flavoprotein dehydrogenase activity"/>
    <property type="evidence" value="ECO:0007669"/>
    <property type="project" value="UniProtKB-UniRule"/>
</dbReference>
<dbReference type="PANTHER" id="PTHR10617:SF107">
    <property type="entry name" value="ELECTRON TRANSFER FLAVOPROTEIN-UBIQUINONE OXIDOREDUCTASE, MITOCHONDRIAL"/>
    <property type="match status" value="1"/>
</dbReference>
<comment type="cofactor">
    <cofactor evidence="1">
        <name>[4Fe-4S] cluster</name>
        <dbReference type="ChEBI" id="CHEBI:49883"/>
    </cofactor>
    <text evidence="1">Binds 1 [4Fe-4S] cluster.</text>
</comment>
<dbReference type="GO" id="GO:0005743">
    <property type="term" value="C:mitochondrial inner membrane"/>
    <property type="evidence" value="ECO:0007669"/>
    <property type="project" value="TreeGrafter"/>
</dbReference>
<keyword evidence="1" id="KW-0813">Transport</keyword>
<keyword evidence="3" id="KW-1185">Reference proteome</keyword>
<keyword evidence="1" id="KW-0408">Iron</keyword>
<organism evidence="3 4">
    <name type="scientific">Toxocara canis</name>
    <name type="common">Canine roundworm</name>
    <dbReference type="NCBI Taxonomy" id="6265"/>
    <lineage>
        <taxon>Eukaryota</taxon>
        <taxon>Metazoa</taxon>
        <taxon>Ecdysozoa</taxon>
        <taxon>Nematoda</taxon>
        <taxon>Chromadorea</taxon>
        <taxon>Rhabditida</taxon>
        <taxon>Spirurina</taxon>
        <taxon>Ascaridomorpha</taxon>
        <taxon>Ascaridoidea</taxon>
        <taxon>Toxocaridae</taxon>
        <taxon>Toxocara</taxon>
    </lineage>
</organism>
<reference evidence="2 3" key="2">
    <citation type="submission" date="2018-11" db="EMBL/GenBank/DDBJ databases">
        <authorList>
            <consortium name="Pathogen Informatics"/>
        </authorList>
    </citation>
    <scope>NUCLEOTIDE SEQUENCE [LARGE SCALE GENOMIC DNA]</scope>
</reference>
<comment type="cofactor">
    <cofactor evidence="1">
        <name>FAD</name>
        <dbReference type="ChEBI" id="CHEBI:57692"/>
    </cofactor>
</comment>
<reference evidence="4" key="1">
    <citation type="submission" date="2016-06" db="UniProtKB">
        <authorList>
            <consortium name="WormBaseParasite"/>
        </authorList>
    </citation>
    <scope>IDENTIFICATION</scope>
</reference>
<name>A0A183U6M4_TOXCA</name>
<keyword evidence="1" id="KW-0830">Ubiquinone</keyword>
<keyword evidence="1" id="KW-0249">Electron transport</keyword>
<keyword evidence="1" id="KW-0411">Iron-sulfur</keyword>
<dbReference type="InterPro" id="IPR036188">
    <property type="entry name" value="FAD/NAD-bd_sf"/>
</dbReference>
<dbReference type="GO" id="GO:0051539">
    <property type="term" value="F:4 iron, 4 sulfur cluster binding"/>
    <property type="evidence" value="ECO:0007669"/>
    <property type="project" value="UniProtKB-UniRule"/>
</dbReference>
<protein>
    <recommendedName>
        <fullName evidence="1">Electron transfer flavoprotein-ubiquinone oxidoreductase</fullName>
        <shortName evidence="1">ETF-QO</shortName>
        <ecNumber evidence="1">1.5.5.1</ecNumber>
    </recommendedName>
</protein>
<proteinExistence type="predicted"/>
<evidence type="ECO:0000313" key="2">
    <source>
        <dbReference type="EMBL" id="VDM29861.1"/>
    </source>
</evidence>
<evidence type="ECO:0000313" key="3">
    <source>
        <dbReference type="Proteomes" id="UP000050794"/>
    </source>
</evidence>
<dbReference type="SUPFAM" id="SSF51905">
    <property type="entry name" value="FAD/NAD(P)-binding domain"/>
    <property type="match status" value="1"/>
</dbReference>
<dbReference type="WBParaSite" id="TCNE_0000414401-mRNA-1">
    <property type="protein sequence ID" value="TCNE_0000414401-mRNA-1"/>
    <property type="gene ID" value="TCNE_0000414401"/>
</dbReference>
<sequence length="114" mass="12438">MDELFPDWKNMNSPVYQKVTSESLALLTTTGRIPMPAMPGNPLYNHGNYIVRLGHLTKWLGERAEELGVEIYPGYAGQEVLYNSDGSVAGVATNDVGVARDGAPKVPIAFMLWG</sequence>
<comment type="catalytic activity">
    <reaction evidence="1">
        <text>a ubiquinone + reduced [electron-transfer flavoprotein] = a ubiquinol + oxidized [electron-transfer flavoprotein] + H(+)</text>
        <dbReference type="Rhea" id="RHEA:24052"/>
        <dbReference type="Rhea" id="RHEA-COMP:9565"/>
        <dbReference type="Rhea" id="RHEA-COMP:9566"/>
        <dbReference type="Rhea" id="RHEA-COMP:10685"/>
        <dbReference type="Rhea" id="RHEA-COMP:10686"/>
        <dbReference type="ChEBI" id="CHEBI:15378"/>
        <dbReference type="ChEBI" id="CHEBI:16389"/>
        <dbReference type="ChEBI" id="CHEBI:17976"/>
        <dbReference type="ChEBI" id="CHEBI:57692"/>
        <dbReference type="ChEBI" id="CHEBI:58307"/>
        <dbReference type="EC" id="1.5.5.1"/>
    </reaction>
</comment>
<dbReference type="GO" id="GO:0046872">
    <property type="term" value="F:metal ion binding"/>
    <property type="evidence" value="ECO:0007669"/>
    <property type="project" value="UniProtKB-KW"/>
</dbReference>
<dbReference type="Gene3D" id="3.50.50.60">
    <property type="entry name" value="FAD/NAD(P)-binding domain"/>
    <property type="match status" value="1"/>
</dbReference>
<keyword evidence="1" id="KW-0479">Metal-binding</keyword>
<dbReference type="AlphaFoldDB" id="A0A183U6M4"/>
<dbReference type="EMBL" id="UYWY01006426">
    <property type="protein sequence ID" value="VDM29861.1"/>
    <property type="molecule type" value="Genomic_DNA"/>
</dbReference>
<dbReference type="PANTHER" id="PTHR10617">
    <property type="entry name" value="ELECTRON TRANSFER FLAVOPROTEIN-UBIQUINONE OXIDOREDUCTASE"/>
    <property type="match status" value="1"/>
</dbReference>
<dbReference type="InterPro" id="IPR040156">
    <property type="entry name" value="ETF-QO"/>
</dbReference>
<dbReference type="EC" id="1.5.5.1" evidence="1"/>